<evidence type="ECO:0000313" key="1">
    <source>
        <dbReference type="EMBL" id="AJG18828.1"/>
    </source>
</evidence>
<dbReference type="EMBL" id="CP010536">
    <property type="protein sequence ID" value="AJG18828.1"/>
    <property type="molecule type" value="Genomic_DNA"/>
</dbReference>
<sequence length="145" mass="16110">MDCAVYRKVVNRANMPPDDLGGLPTLGGLAVLDSEDEPDVDWDDLGYGKLLITEAYGGGQVVNRDDAIDMTSAQMYALVEFVDLHTDPDRRVVQKHDVVYLLLADEIKIAYEVMEVDGAVNIPPYARKYLLSKRDDLTYIGGFPD</sequence>
<proteinExistence type="predicted"/>
<gene>
    <name evidence="1" type="ORF">RR42_m1427</name>
</gene>
<dbReference type="AlphaFoldDB" id="A0A0C4Y7B7"/>
<dbReference type="Proteomes" id="UP000031843">
    <property type="component" value="Chromosome main"/>
</dbReference>
<reference evidence="1 2" key="1">
    <citation type="journal article" date="2015" name="Genome Announc.">
        <title>Complete Genome Sequence of Cupriavidus basilensis 4G11, Isolated from the Oak Ridge Field Research Center Site.</title>
        <authorList>
            <person name="Ray J."/>
            <person name="Waters R.J."/>
            <person name="Skerker J.M."/>
            <person name="Kuehl J.V."/>
            <person name="Price M.N."/>
            <person name="Huang J."/>
            <person name="Chakraborty R."/>
            <person name="Arkin A.P."/>
            <person name="Deutschbauer A."/>
        </authorList>
    </citation>
    <scope>NUCLEOTIDE SEQUENCE [LARGE SCALE GENOMIC DNA]</scope>
    <source>
        <strain evidence="1">4G11</strain>
    </source>
</reference>
<dbReference type="STRING" id="68895.RR42_m1427"/>
<protein>
    <submittedName>
        <fullName evidence="1">Uncharacterized protein</fullName>
    </submittedName>
</protein>
<dbReference type="KEGG" id="cbw:RR42_m1427"/>
<name>A0A0C4Y7B7_9BURK</name>
<accession>A0A0C4Y7B7</accession>
<organism evidence="1 2">
    <name type="scientific">Cupriavidus basilensis</name>
    <dbReference type="NCBI Taxonomy" id="68895"/>
    <lineage>
        <taxon>Bacteria</taxon>
        <taxon>Pseudomonadati</taxon>
        <taxon>Pseudomonadota</taxon>
        <taxon>Betaproteobacteria</taxon>
        <taxon>Burkholderiales</taxon>
        <taxon>Burkholderiaceae</taxon>
        <taxon>Cupriavidus</taxon>
    </lineage>
</organism>
<keyword evidence="2" id="KW-1185">Reference proteome</keyword>
<evidence type="ECO:0000313" key="2">
    <source>
        <dbReference type="Proteomes" id="UP000031843"/>
    </source>
</evidence>